<dbReference type="Pfam" id="PF20209">
    <property type="entry name" value="DUF6570"/>
    <property type="match status" value="1"/>
</dbReference>
<dbReference type="OrthoDB" id="3221862at2759"/>
<accession>A0A2H3DS29</accession>
<name>A0A2H3DS29_ARMGA</name>
<protein>
    <recommendedName>
        <fullName evidence="1">DUF6570 domain-containing protein</fullName>
    </recommendedName>
</protein>
<dbReference type="OMA" id="VEWKESM"/>
<feature type="domain" description="DUF6570" evidence="1">
    <location>
        <begin position="1"/>
        <end position="59"/>
    </location>
</feature>
<reference evidence="3" key="1">
    <citation type="journal article" date="2017" name="Nat. Ecol. Evol.">
        <title>Genome expansion and lineage-specific genetic innovations in the forest pathogenic fungi Armillaria.</title>
        <authorList>
            <person name="Sipos G."/>
            <person name="Prasanna A.N."/>
            <person name="Walter M.C."/>
            <person name="O'Connor E."/>
            <person name="Balint B."/>
            <person name="Krizsan K."/>
            <person name="Kiss B."/>
            <person name="Hess J."/>
            <person name="Varga T."/>
            <person name="Slot J."/>
            <person name="Riley R."/>
            <person name="Boka B."/>
            <person name="Rigling D."/>
            <person name="Barry K."/>
            <person name="Lee J."/>
            <person name="Mihaltcheva S."/>
            <person name="LaButti K."/>
            <person name="Lipzen A."/>
            <person name="Waldron R."/>
            <person name="Moloney N.M."/>
            <person name="Sperisen C."/>
            <person name="Kredics L."/>
            <person name="Vagvoelgyi C."/>
            <person name="Patrignani A."/>
            <person name="Fitzpatrick D."/>
            <person name="Nagy I."/>
            <person name="Doyle S."/>
            <person name="Anderson J.B."/>
            <person name="Grigoriev I.V."/>
            <person name="Gueldener U."/>
            <person name="Muensterkoetter M."/>
            <person name="Nagy L.G."/>
        </authorList>
    </citation>
    <scope>NUCLEOTIDE SEQUENCE [LARGE SCALE GENOMIC DNA]</scope>
    <source>
        <strain evidence="3">Ar21-2</strain>
    </source>
</reference>
<gene>
    <name evidence="2" type="ORF">ARMGADRAFT_927609</name>
</gene>
<dbReference type="InParanoid" id="A0A2H3DS29"/>
<dbReference type="Proteomes" id="UP000217790">
    <property type="component" value="Unassembled WGS sequence"/>
</dbReference>
<dbReference type="AlphaFoldDB" id="A0A2H3DS29"/>
<dbReference type="EMBL" id="KZ293654">
    <property type="protein sequence ID" value="PBK94262.1"/>
    <property type="molecule type" value="Genomic_DNA"/>
</dbReference>
<sequence length="123" mass="13500">MISHVIAFKSLVSKVYSILPPPCDELDEVLAVMFTGPTLPTEEEMEHTPLLVRHRNLSEANMSTYLDGKAPITVVYKDRSGNKVPEGTSVFNNDEVDGTTEGPCPVVVHGLIGEYLKTKSINE</sequence>
<dbReference type="InterPro" id="IPR046700">
    <property type="entry name" value="DUF6570"/>
</dbReference>
<evidence type="ECO:0000259" key="1">
    <source>
        <dbReference type="Pfam" id="PF20209"/>
    </source>
</evidence>
<organism evidence="2 3">
    <name type="scientific">Armillaria gallica</name>
    <name type="common">Bulbous honey fungus</name>
    <name type="synonym">Armillaria bulbosa</name>
    <dbReference type="NCBI Taxonomy" id="47427"/>
    <lineage>
        <taxon>Eukaryota</taxon>
        <taxon>Fungi</taxon>
        <taxon>Dikarya</taxon>
        <taxon>Basidiomycota</taxon>
        <taxon>Agaricomycotina</taxon>
        <taxon>Agaricomycetes</taxon>
        <taxon>Agaricomycetidae</taxon>
        <taxon>Agaricales</taxon>
        <taxon>Marasmiineae</taxon>
        <taxon>Physalacriaceae</taxon>
        <taxon>Armillaria</taxon>
    </lineage>
</organism>
<evidence type="ECO:0000313" key="3">
    <source>
        <dbReference type="Proteomes" id="UP000217790"/>
    </source>
</evidence>
<proteinExistence type="predicted"/>
<evidence type="ECO:0000313" key="2">
    <source>
        <dbReference type="EMBL" id="PBK94262.1"/>
    </source>
</evidence>
<keyword evidence="3" id="KW-1185">Reference proteome</keyword>